<name>A0A9D2PTM4_9FIRM</name>
<dbReference type="InterPro" id="IPR011437">
    <property type="entry name" value="DUF1540"/>
</dbReference>
<dbReference type="Proteomes" id="UP000823886">
    <property type="component" value="Unassembled WGS sequence"/>
</dbReference>
<dbReference type="EMBL" id="DWVZ01000230">
    <property type="protein sequence ID" value="HJC65040.1"/>
    <property type="molecule type" value="Genomic_DNA"/>
</dbReference>
<proteinExistence type="predicted"/>
<feature type="domain" description="DUF1540" evidence="1">
    <location>
        <begin position="64"/>
        <end position="102"/>
    </location>
</feature>
<reference evidence="2" key="2">
    <citation type="submission" date="2021-04" db="EMBL/GenBank/DDBJ databases">
        <authorList>
            <person name="Gilroy R."/>
        </authorList>
    </citation>
    <scope>NUCLEOTIDE SEQUENCE</scope>
    <source>
        <strain evidence="2">ChiBcec2-3848</strain>
    </source>
</reference>
<comment type="caution">
    <text evidence="2">The sequence shown here is derived from an EMBL/GenBank/DDBJ whole genome shotgun (WGS) entry which is preliminary data.</text>
</comment>
<gene>
    <name evidence="2" type="ORF">H9753_15720</name>
</gene>
<evidence type="ECO:0000259" key="1">
    <source>
        <dbReference type="Pfam" id="PF07561"/>
    </source>
</evidence>
<feature type="domain" description="DUF1540" evidence="1">
    <location>
        <begin position="5"/>
        <end position="42"/>
    </location>
</feature>
<organism evidence="2 3">
    <name type="scientific">Candidatus Blautia merdavium</name>
    <dbReference type="NCBI Taxonomy" id="2838494"/>
    <lineage>
        <taxon>Bacteria</taxon>
        <taxon>Bacillati</taxon>
        <taxon>Bacillota</taxon>
        <taxon>Clostridia</taxon>
        <taxon>Lachnospirales</taxon>
        <taxon>Lachnospiraceae</taxon>
        <taxon>Blautia</taxon>
    </lineage>
</organism>
<dbReference type="AlphaFoldDB" id="A0A9D2PTM4"/>
<evidence type="ECO:0000313" key="2">
    <source>
        <dbReference type="EMBL" id="HJC65040.1"/>
    </source>
</evidence>
<protein>
    <submittedName>
        <fullName evidence="2">DUF1540 domain-containing protein</fullName>
    </submittedName>
</protein>
<dbReference type="Pfam" id="PF07561">
    <property type="entry name" value="DUF1540"/>
    <property type="match status" value="2"/>
</dbReference>
<evidence type="ECO:0000313" key="3">
    <source>
        <dbReference type="Proteomes" id="UP000823886"/>
    </source>
</evidence>
<sequence>MPLLSCTARTCLYNKGELCTKGDIQIDGNTAKVADETCCRSFVERKEAAANSADTRNVSPTSKVDCKAHSCIYNKDEQCDAAKITVTGSQACRCEQTNCGSFCCR</sequence>
<accession>A0A9D2PTM4</accession>
<reference evidence="2" key="1">
    <citation type="journal article" date="2021" name="PeerJ">
        <title>Extensive microbial diversity within the chicken gut microbiome revealed by metagenomics and culture.</title>
        <authorList>
            <person name="Gilroy R."/>
            <person name="Ravi A."/>
            <person name="Getino M."/>
            <person name="Pursley I."/>
            <person name="Horton D.L."/>
            <person name="Alikhan N.F."/>
            <person name="Baker D."/>
            <person name="Gharbi K."/>
            <person name="Hall N."/>
            <person name="Watson M."/>
            <person name="Adriaenssens E.M."/>
            <person name="Foster-Nyarko E."/>
            <person name="Jarju S."/>
            <person name="Secka A."/>
            <person name="Antonio M."/>
            <person name="Oren A."/>
            <person name="Chaudhuri R.R."/>
            <person name="La Ragione R."/>
            <person name="Hildebrand F."/>
            <person name="Pallen M.J."/>
        </authorList>
    </citation>
    <scope>NUCLEOTIDE SEQUENCE</scope>
    <source>
        <strain evidence="2">ChiBcec2-3848</strain>
    </source>
</reference>